<dbReference type="SMART" id="SM00331">
    <property type="entry name" value="PP2C_SIG"/>
    <property type="match status" value="1"/>
</dbReference>
<dbReference type="Gene3D" id="3.60.40.10">
    <property type="entry name" value="PPM-type phosphatase domain"/>
    <property type="match status" value="1"/>
</dbReference>
<keyword evidence="2" id="KW-0812">Transmembrane</keyword>
<dbReference type="AlphaFoldDB" id="A0A6L7EX10"/>
<name>A0A6L7EX10_9ACTN</name>
<dbReference type="EMBL" id="WUEK01000002">
    <property type="protein sequence ID" value="MXG88785.1"/>
    <property type="molecule type" value="Genomic_DNA"/>
</dbReference>
<feature type="domain" description="PPM-type phosphatase" evidence="3">
    <location>
        <begin position="146"/>
        <end position="358"/>
    </location>
</feature>
<evidence type="ECO:0000313" key="4">
    <source>
        <dbReference type="EMBL" id="MXG88785.1"/>
    </source>
</evidence>
<keyword evidence="1" id="KW-0378">Hydrolase</keyword>
<dbReference type="RefSeq" id="WP_160875518.1">
    <property type="nucleotide sequence ID" value="NZ_WUEK01000002.1"/>
</dbReference>
<evidence type="ECO:0000313" key="5">
    <source>
        <dbReference type="Proteomes" id="UP000473325"/>
    </source>
</evidence>
<dbReference type="Pfam" id="PF07228">
    <property type="entry name" value="SpoIIE"/>
    <property type="match status" value="1"/>
</dbReference>
<dbReference type="SUPFAM" id="SSF81606">
    <property type="entry name" value="PP2C-like"/>
    <property type="match status" value="1"/>
</dbReference>
<dbReference type="InterPro" id="IPR001932">
    <property type="entry name" value="PPM-type_phosphatase-like_dom"/>
</dbReference>
<keyword evidence="2" id="KW-1133">Transmembrane helix</keyword>
<dbReference type="Proteomes" id="UP000473325">
    <property type="component" value="Unassembled WGS sequence"/>
</dbReference>
<dbReference type="PANTHER" id="PTHR43156:SF2">
    <property type="entry name" value="STAGE II SPORULATION PROTEIN E"/>
    <property type="match status" value="1"/>
</dbReference>
<proteinExistence type="predicted"/>
<protein>
    <submittedName>
        <fullName evidence="4">SpoIIE family protein phosphatase</fullName>
    </submittedName>
</protein>
<reference evidence="4 5" key="1">
    <citation type="submission" date="2019-12" db="EMBL/GenBank/DDBJ databases">
        <authorList>
            <person name="Kun Z."/>
        </authorList>
    </citation>
    <scope>NUCLEOTIDE SEQUENCE [LARGE SCALE GENOMIC DNA]</scope>
    <source>
        <strain evidence="4 5">YIM 123512</strain>
    </source>
</reference>
<feature type="transmembrane region" description="Helical" evidence="2">
    <location>
        <begin position="25"/>
        <end position="44"/>
    </location>
</feature>
<comment type="caution">
    <text evidence="4">The sequence shown here is derived from an EMBL/GenBank/DDBJ whole genome shotgun (WGS) entry which is preliminary data.</text>
</comment>
<dbReference type="InterPro" id="IPR036457">
    <property type="entry name" value="PPM-type-like_dom_sf"/>
</dbReference>
<evidence type="ECO:0000256" key="2">
    <source>
        <dbReference type="SAM" id="Phobius"/>
    </source>
</evidence>
<dbReference type="PANTHER" id="PTHR43156">
    <property type="entry name" value="STAGE II SPORULATION PROTEIN E-RELATED"/>
    <property type="match status" value="1"/>
</dbReference>
<keyword evidence="2" id="KW-0472">Membrane</keyword>
<sequence length="379" mass="40214">MAVRAAPSLRARIGAWRTGSPESQWATAAAMLAVIAVSFVVSLVDRDYMPLSAYFVWLLVASLLLSFRPLLLVAVADILAGVGSLLLVRALEPLVVVSIGWFLAGTALVLVVSSRQRSGLPATLSESFLADLKERLLAQGRIPPLPPGWESQTAMVASHGVSYAGDFMVADLSDDRRRLELILVDVCGKGTAAGPAALQFAGALGGLIGALPPEQLFRTANDFLLRRGGDEAFATAVHVLVDLEDGTYQITSAGHPPALRWDVPQGEWVIDNARGTALGVLHDPELHTSHGRLFHGEALLFYTDGVVESRGTHIDAGIAWLQRTAHDAVGLGFGGAAHRIVGEVDSHDDDRAVLILSRAPLARSETPAQAREALPVHPG</sequence>
<feature type="transmembrane region" description="Helical" evidence="2">
    <location>
        <begin position="56"/>
        <end position="88"/>
    </location>
</feature>
<organism evidence="4 5">
    <name type="scientific">Nocardioides flavescens</name>
    <dbReference type="NCBI Taxonomy" id="2691959"/>
    <lineage>
        <taxon>Bacteria</taxon>
        <taxon>Bacillati</taxon>
        <taxon>Actinomycetota</taxon>
        <taxon>Actinomycetes</taxon>
        <taxon>Propionibacteriales</taxon>
        <taxon>Nocardioidaceae</taxon>
        <taxon>Nocardioides</taxon>
    </lineage>
</organism>
<evidence type="ECO:0000256" key="1">
    <source>
        <dbReference type="ARBA" id="ARBA00022801"/>
    </source>
</evidence>
<dbReference type="GO" id="GO:0016791">
    <property type="term" value="F:phosphatase activity"/>
    <property type="evidence" value="ECO:0007669"/>
    <property type="project" value="TreeGrafter"/>
</dbReference>
<feature type="transmembrane region" description="Helical" evidence="2">
    <location>
        <begin position="94"/>
        <end position="112"/>
    </location>
</feature>
<keyword evidence="5" id="KW-1185">Reference proteome</keyword>
<gene>
    <name evidence="4" type="ORF">GRQ65_04380</name>
</gene>
<dbReference type="InterPro" id="IPR052016">
    <property type="entry name" value="Bact_Sigma-Reg"/>
</dbReference>
<accession>A0A6L7EX10</accession>
<evidence type="ECO:0000259" key="3">
    <source>
        <dbReference type="SMART" id="SM00331"/>
    </source>
</evidence>